<dbReference type="OMA" id="CGENFRI"/>
<dbReference type="SUPFAM" id="SSF56219">
    <property type="entry name" value="DNase I-like"/>
    <property type="match status" value="1"/>
</dbReference>
<organism evidence="3 4">
    <name type="scientific">Diaphorina citri</name>
    <name type="common">Asian citrus psyllid</name>
    <dbReference type="NCBI Taxonomy" id="121845"/>
    <lineage>
        <taxon>Eukaryota</taxon>
        <taxon>Metazoa</taxon>
        <taxon>Ecdysozoa</taxon>
        <taxon>Arthropoda</taxon>
        <taxon>Hexapoda</taxon>
        <taxon>Insecta</taxon>
        <taxon>Pterygota</taxon>
        <taxon>Neoptera</taxon>
        <taxon>Paraneoptera</taxon>
        <taxon>Hemiptera</taxon>
        <taxon>Sternorrhyncha</taxon>
        <taxon>Psylloidea</taxon>
        <taxon>Psyllidae</taxon>
        <taxon>Diaphorininae</taxon>
        <taxon>Diaphorina</taxon>
    </lineage>
</organism>
<dbReference type="PaxDb" id="121845-A0A1S4ELA5"/>
<feature type="domain" description="Endonuclease/exonuclease/phosphatase" evidence="2">
    <location>
        <begin position="53"/>
        <end position="288"/>
    </location>
</feature>
<name>A0A1S4ELA5_DIACI</name>
<dbReference type="InterPro" id="IPR005135">
    <property type="entry name" value="Endo/exonuclease/phosphatase"/>
</dbReference>
<dbReference type="Proteomes" id="UP000079169">
    <property type="component" value="Unplaced"/>
</dbReference>
<accession>A0A1S4ELA5</accession>
<dbReference type="KEGG" id="dci:108253458"/>
<evidence type="ECO:0000313" key="4">
    <source>
        <dbReference type="RefSeq" id="XP_017302944.1"/>
    </source>
</evidence>
<feature type="coiled-coil region" evidence="1">
    <location>
        <begin position="381"/>
        <end position="415"/>
    </location>
</feature>
<dbReference type="InterPro" id="IPR027124">
    <property type="entry name" value="Swc5/CFDP1/2"/>
</dbReference>
<evidence type="ECO:0000259" key="2">
    <source>
        <dbReference type="Pfam" id="PF03372"/>
    </source>
</evidence>
<keyword evidence="1" id="KW-0175">Coiled coil</keyword>
<dbReference type="AlphaFoldDB" id="A0A1S4ELA5"/>
<dbReference type="GeneID" id="108253458"/>
<dbReference type="GO" id="GO:0003824">
    <property type="term" value="F:catalytic activity"/>
    <property type="evidence" value="ECO:0007669"/>
    <property type="project" value="InterPro"/>
</dbReference>
<evidence type="ECO:0000313" key="3">
    <source>
        <dbReference type="Proteomes" id="UP000079169"/>
    </source>
</evidence>
<reference evidence="4" key="1">
    <citation type="submission" date="2025-08" db="UniProtKB">
        <authorList>
            <consortium name="RefSeq"/>
        </authorList>
    </citation>
    <scope>IDENTIFICATION</scope>
</reference>
<dbReference type="Gene3D" id="3.60.10.10">
    <property type="entry name" value="Endonuclease/exonuclease/phosphatase"/>
    <property type="match status" value="1"/>
</dbReference>
<dbReference type="STRING" id="121845.A0A1S4ELA5"/>
<protein>
    <submittedName>
        <fullName evidence="4">Craniofacial development protein 2-like</fullName>
    </submittedName>
</protein>
<proteinExistence type="predicted"/>
<dbReference type="PANTHER" id="PTHR23227:SF85">
    <property type="entry name" value="CRANIOFACIAL DEVELOPMENT PROTEIN 2"/>
    <property type="match status" value="1"/>
</dbReference>
<gene>
    <name evidence="4" type="primary">LOC108253458</name>
</gene>
<dbReference type="RefSeq" id="XP_017302944.1">
    <property type="nucleotide sequence ID" value="XM_017447455.2"/>
</dbReference>
<evidence type="ECO:0000256" key="1">
    <source>
        <dbReference type="SAM" id="Coils"/>
    </source>
</evidence>
<keyword evidence="3" id="KW-1185">Reference proteome</keyword>
<dbReference type="CDD" id="cd09076">
    <property type="entry name" value="L1-EN"/>
    <property type="match status" value="1"/>
</dbReference>
<dbReference type="PANTHER" id="PTHR23227">
    <property type="entry name" value="BUCENTAUR RELATED"/>
    <property type="match status" value="1"/>
</dbReference>
<dbReference type="Pfam" id="PF03372">
    <property type="entry name" value="Exo_endo_phos"/>
    <property type="match status" value="1"/>
</dbReference>
<sequence length="519" mass="59469">MTTNSLASDETLPCDLTGPQRMPVGTHMTGCVKYASMSNKPSKQDKQKNVKIATWNVRGLNNPGKLDNVLNEIKNLEADICGLSETFWNDSSDFNATLPCGENFRIIYSGGDQRRRGVAFVLNQKVSHLVNSVHIVSERVIGIKINTTPVNTFIIQAYAPTLDSNEEEKNKFYDDLNDTLKHKAFQEILIVMGDFNAKVGNSKIDNIVGPHGLGTINSAGQDLINFCNENNMFICNTWFYQKQSARHTWTSPDGNHKNQIDFICVNNRFRNSITNAKSRPGADCGSDHNPVIINLRIKLKKLMKPSISKKWNLTKAKCPVVKNQFSSKISNKLENINKDNYQSDNINQNWTNLKEVINSTAEEVVGKDKSKAKKKWMTQEILNLMEERKKLKNGNEEERKKYKDLNRTIQKLCRHKKEEFLNNQCMEAERLEAINSASFHKKLKELTQCPKKLSYCLLDKNGLEIYESEQMLERWKEYCENLYKDNRPPPPSVEVNDEEIPQFTNDNIKEIIKKLSNDH</sequence>
<dbReference type="InterPro" id="IPR036691">
    <property type="entry name" value="Endo/exonu/phosph_ase_sf"/>
</dbReference>